<keyword evidence="3" id="KW-1185">Reference proteome</keyword>
<keyword evidence="1" id="KW-0472">Membrane</keyword>
<evidence type="ECO:0000313" key="2">
    <source>
        <dbReference type="EMBL" id="GAB32735.1"/>
    </source>
</evidence>
<evidence type="ECO:0000313" key="3">
    <source>
        <dbReference type="Proteomes" id="UP000005038"/>
    </source>
</evidence>
<evidence type="ECO:0000256" key="1">
    <source>
        <dbReference type="SAM" id="Phobius"/>
    </source>
</evidence>
<gene>
    <name evidence="2" type="ORF">GOOTI_025_00150</name>
</gene>
<keyword evidence="1" id="KW-1133">Transmembrane helix</keyword>
<name>H5TGX7_GORO1</name>
<comment type="caution">
    <text evidence="2">The sequence shown here is derived from an EMBL/GenBank/DDBJ whole genome shotgun (WGS) entry which is preliminary data.</text>
</comment>
<dbReference type="STRING" id="1108044.GOOTI_025_00150"/>
<dbReference type="AlphaFoldDB" id="H5TGX7"/>
<organism evidence="2 3">
    <name type="scientific">Gordonia otitidis (strain DSM 44809 / CCUG 52243 / JCM 12355 / NBRC 100426 / IFM 10032)</name>
    <dbReference type="NCBI Taxonomy" id="1108044"/>
    <lineage>
        <taxon>Bacteria</taxon>
        <taxon>Bacillati</taxon>
        <taxon>Actinomycetota</taxon>
        <taxon>Actinomycetes</taxon>
        <taxon>Mycobacteriales</taxon>
        <taxon>Gordoniaceae</taxon>
        <taxon>Gordonia</taxon>
    </lineage>
</organism>
<sequence>MAEATDSKPVQCEFESHRGHLKPLLSGGFFVSALATQLGRVAERVATGCPLPGFRDLSNSAEPLEGHPSVTRQYAAVIASAALTYALPLAALKLALTLGWYAP</sequence>
<dbReference type="EMBL" id="BAFB01000025">
    <property type="protein sequence ID" value="GAB32735.1"/>
    <property type="molecule type" value="Genomic_DNA"/>
</dbReference>
<dbReference type="Proteomes" id="UP000005038">
    <property type="component" value="Unassembled WGS sequence"/>
</dbReference>
<accession>H5TGX7</accession>
<keyword evidence="1" id="KW-0812">Transmembrane</keyword>
<proteinExistence type="predicted"/>
<protein>
    <submittedName>
        <fullName evidence="2">Uncharacterized protein</fullName>
    </submittedName>
</protein>
<feature type="transmembrane region" description="Helical" evidence="1">
    <location>
        <begin position="74"/>
        <end position="102"/>
    </location>
</feature>
<reference evidence="2" key="1">
    <citation type="submission" date="2012-02" db="EMBL/GenBank/DDBJ databases">
        <title>Whole genome shotgun sequence of Gordonia otitidis NBRC 100426.</title>
        <authorList>
            <person name="Yoshida I."/>
            <person name="Hosoyama A."/>
            <person name="Tsuchikane K."/>
            <person name="Katsumata H."/>
            <person name="Yamazaki S."/>
            <person name="Fujita N."/>
        </authorList>
    </citation>
    <scope>NUCLEOTIDE SEQUENCE [LARGE SCALE GENOMIC DNA]</scope>
    <source>
        <strain evidence="2">NBRC 100426</strain>
    </source>
</reference>